<keyword evidence="7" id="KW-1278">Translocase</keyword>
<keyword evidence="11" id="KW-1185">Reference proteome</keyword>
<keyword evidence="4" id="KW-0677">Repeat</keyword>
<sequence>MTPAPLTVGDAGDDSGPEPLLSLRGIEKRYHGVQALRGVDFEIRPGEVHALLGSNGAGKSTLIKVIAGAIQPDGGDIRRKGRPVRITGTQSAFALGIATVYQEPQTFAELSVLENVFAGRELRTRAGGVDWAAQRRRVRELLTGLRLDPELADTRMGDLTVGQQQLVSIAKALAHHAEILIFDEPSAILSDQETQDLFEVIRRLRADGVGIVYISHRLGEIFAIADRATVMRDGQVVSASPVSDLTERAIVRLMAGRVLSAVSDAPRPAPGEPVLEVKRLRRTGAFHDVDLTLRAGEVVGLYGLIGSGTHEVAESLYGIAPADSGEVRLHGKPVTVRSPGEAGKLGIALLPRDRKVQGIFGPQSIAYNISIAHLGLLRRFGIVVDRRRERSMAEGFLKQLAIKAPTVDTPANALSGGNAQKVVLSRQLVRRPDLLLLEEPTQGVDVAAKAEIHRIILELAAEGTAVVVVSTDLPEVAALADRIVVMQDGAVRRTFLRGADSADVLRAAIGTAEQENETA</sequence>
<dbReference type="GO" id="GO:0005524">
    <property type="term" value="F:ATP binding"/>
    <property type="evidence" value="ECO:0007669"/>
    <property type="project" value="UniProtKB-KW"/>
</dbReference>
<dbReference type="PROSITE" id="PS50893">
    <property type="entry name" value="ABC_TRANSPORTER_2"/>
    <property type="match status" value="2"/>
</dbReference>
<keyword evidence="3" id="KW-0762">Sugar transport</keyword>
<name>A0ABV3AKL2_9ACTN</name>
<accession>A0ABV3AKL2</accession>
<dbReference type="InterPro" id="IPR003439">
    <property type="entry name" value="ABC_transporter-like_ATP-bd"/>
</dbReference>
<dbReference type="CDD" id="cd03215">
    <property type="entry name" value="ABC_Carb_Monos_II"/>
    <property type="match status" value="1"/>
</dbReference>
<gene>
    <name evidence="10" type="ORF">AB0H04_37475</name>
</gene>
<protein>
    <submittedName>
        <fullName evidence="10">Sugar ABC transporter ATP-binding protein</fullName>
    </submittedName>
</protein>
<dbReference type="EMBL" id="JBFAEG010000036">
    <property type="protein sequence ID" value="MEU5712463.1"/>
    <property type="molecule type" value="Genomic_DNA"/>
</dbReference>
<evidence type="ECO:0000313" key="10">
    <source>
        <dbReference type="EMBL" id="MEU5712463.1"/>
    </source>
</evidence>
<keyword evidence="8" id="KW-0472">Membrane</keyword>
<evidence type="ECO:0000256" key="6">
    <source>
        <dbReference type="ARBA" id="ARBA00022840"/>
    </source>
</evidence>
<dbReference type="SMART" id="SM00382">
    <property type="entry name" value="AAA"/>
    <property type="match status" value="2"/>
</dbReference>
<dbReference type="RefSeq" id="WP_053212694.1">
    <property type="nucleotide sequence ID" value="NZ_JBEXDP010000104.1"/>
</dbReference>
<evidence type="ECO:0000256" key="3">
    <source>
        <dbReference type="ARBA" id="ARBA00022597"/>
    </source>
</evidence>
<feature type="domain" description="ABC transporter" evidence="9">
    <location>
        <begin position="269"/>
        <end position="513"/>
    </location>
</feature>
<keyword evidence="6 10" id="KW-0067">ATP-binding</keyword>
<dbReference type="Pfam" id="PF00005">
    <property type="entry name" value="ABC_tran"/>
    <property type="match status" value="2"/>
</dbReference>
<dbReference type="PANTHER" id="PTHR43790">
    <property type="entry name" value="CARBOHYDRATE TRANSPORT ATP-BINDING PROTEIN MG119-RELATED"/>
    <property type="match status" value="1"/>
</dbReference>
<dbReference type="Gene3D" id="3.40.50.300">
    <property type="entry name" value="P-loop containing nucleotide triphosphate hydrolases"/>
    <property type="match status" value="2"/>
</dbReference>
<reference evidence="10 11" key="1">
    <citation type="submission" date="2024-06" db="EMBL/GenBank/DDBJ databases">
        <title>The Natural Products Discovery Center: Release of the First 8490 Sequenced Strains for Exploring Actinobacteria Biosynthetic Diversity.</title>
        <authorList>
            <person name="Kalkreuter E."/>
            <person name="Kautsar S.A."/>
            <person name="Yang D."/>
            <person name="Bader C.D."/>
            <person name="Teijaro C.N."/>
            <person name="Fluegel L."/>
            <person name="Davis C.M."/>
            <person name="Simpson J.R."/>
            <person name="Lauterbach L."/>
            <person name="Steele A.D."/>
            <person name="Gui C."/>
            <person name="Meng S."/>
            <person name="Li G."/>
            <person name="Viehrig K."/>
            <person name="Ye F."/>
            <person name="Su P."/>
            <person name="Kiefer A.F."/>
            <person name="Nichols A."/>
            <person name="Cepeda A.J."/>
            <person name="Yan W."/>
            <person name="Fan B."/>
            <person name="Jiang Y."/>
            <person name="Adhikari A."/>
            <person name="Zheng C.-J."/>
            <person name="Schuster L."/>
            <person name="Cowan T.M."/>
            <person name="Smanski M.J."/>
            <person name="Chevrette M.G."/>
            <person name="De Carvalho L.P.S."/>
            <person name="Shen B."/>
        </authorList>
    </citation>
    <scope>NUCLEOTIDE SEQUENCE [LARGE SCALE GENOMIC DNA]</scope>
    <source>
        <strain evidence="10 11">NPDC020594</strain>
    </source>
</reference>
<evidence type="ECO:0000256" key="8">
    <source>
        <dbReference type="ARBA" id="ARBA00023136"/>
    </source>
</evidence>
<keyword evidence="5" id="KW-0547">Nucleotide-binding</keyword>
<dbReference type="PANTHER" id="PTHR43790:SF3">
    <property type="entry name" value="D-ALLOSE IMPORT ATP-BINDING PROTEIN ALSA-RELATED"/>
    <property type="match status" value="1"/>
</dbReference>
<keyword evidence="1" id="KW-0813">Transport</keyword>
<dbReference type="PROSITE" id="PS00211">
    <property type="entry name" value="ABC_TRANSPORTER_1"/>
    <property type="match status" value="1"/>
</dbReference>
<organism evidence="10 11">
    <name type="scientific">Streptomyces flaveolus</name>
    <dbReference type="NCBI Taxonomy" id="67297"/>
    <lineage>
        <taxon>Bacteria</taxon>
        <taxon>Bacillati</taxon>
        <taxon>Actinomycetota</taxon>
        <taxon>Actinomycetes</taxon>
        <taxon>Kitasatosporales</taxon>
        <taxon>Streptomycetaceae</taxon>
        <taxon>Streptomyces</taxon>
    </lineage>
</organism>
<feature type="domain" description="ABC transporter" evidence="9">
    <location>
        <begin position="21"/>
        <end position="258"/>
    </location>
</feature>
<evidence type="ECO:0000259" key="9">
    <source>
        <dbReference type="PROSITE" id="PS50893"/>
    </source>
</evidence>
<evidence type="ECO:0000313" key="11">
    <source>
        <dbReference type="Proteomes" id="UP001551011"/>
    </source>
</evidence>
<dbReference type="InterPro" id="IPR050107">
    <property type="entry name" value="ABC_carbohydrate_import_ATPase"/>
</dbReference>
<evidence type="ECO:0000256" key="1">
    <source>
        <dbReference type="ARBA" id="ARBA00022448"/>
    </source>
</evidence>
<proteinExistence type="predicted"/>
<evidence type="ECO:0000256" key="7">
    <source>
        <dbReference type="ARBA" id="ARBA00022967"/>
    </source>
</evidence>
<dbReference type="InterPro" id="IPR027417">
    <property type="entry name" value="P-loop_NTPase"/>
</dbReference>
<dbReference type="SUPFAM" id="SSF52540">
    <property type="entry name" value="P-loop containing nucleoside triphosphate hydrolases"/>
    <property type="match status" value="2"/>
</dbReference>
<dbReference type="InterPro" id="IPR017871">
    <property type="entry name" value="ABC_transporter-like_CS"/>
</dbReference>
<dbReference type="InterPro" id="IPR003593">
    <property type="entry name" value="AAA+_ATPase"/>
</dbReference>
<dbReference type="CDD" id="cd03216">
    <property type="entry name" value="ABC_Carb_Monos_I"/>
    <property type="match status" value="1"/>
</dbReference>
<evidence type="ECO:0000256" key="4">
    <source>
        <dbReference type="ARBA" id="ARBA00022737"/>
    </source>
</evidence>
<evidence type="ECO:0000256" key="2">
    <source>
        <dbReference type="ARBA" id="ARBA00022475"/>
    </source>
</evidence>
<comment type="caution">
    <text evidence="10">The sequence shown here is derived from an EMBL/GenBank/DDBJ whole genome shotgun (WGS) entry which is preliminary data.</text>
</comment>
<dbReference type="Proteomes" id="UP001551011">
    <property type="component" value="Unassembled WGS sequence"/>
</dbReference>
<evidence type="ECO:0000256" key="5">
    <source>
        <dbReference type="ARBA" id="ARBA00022741"/>
    </source>
</evidence>
<keyword evidence="2" id="KW-1003">Cell membrane</keyword>